<organism evidence="6 7">
    <name type="scientific">Emydomyces testavorans</name>
    <dbReference type="NCBI Taxonomy" id="2070801"/>
    <lineage>
        <taxon>Eukaryota</taxon>
        <taxon>Fungi</taxon>
        <taxon>Dikarya</taxon>
        <taxon>Ascomycota</taxon>
        <taxon>Pezizomycotina</taxon>
        <taxon>Eurotiomycetes</taxon>
        <taxon>Eurotiomycetidae</taxon>
        <taxon>Onygenales</taxon>
        <taxon>Nannizziopsiaceae</taxon>
        <taxon>Emydomyces</taxon>
    </lineage>
</organism>
<feature type="domain" description="LysM" evidence="5">
    <location>
        <begin position="129"/>
        <end position="175"/>
    </location>
</feature>
<dbReference type="Pfam" id="PF01476">
    <property type="entry name" value="LysM"/>
    <property type="match status" value="3"/>
</dbReference>
<dbReference type="Proteomes" id="UP001219355">
    <property type="component" value="Chromosome 2"/>
</dbReference>
<dbReference type="InterPro" id="IPR018392">
    <property type="entry name" value="LysM"/>
</dbReference>
<feature type="compositionally biased region" description="Low complexity" evidence="3">
    <location>
        <begin position="81"/>
        <end position="111"/>
    </location>
</feature>
<dbReference type="EMBL" id="CP120628">
    <property type="protein sequence ID" value="WEW59001.1"/>
    <property type="molecule type" value="Genomic_DNA"/>
</dbReference>
<feature type="signal peptide" evidence="4">
    <location>
        <begin position="1"/>
        <end position="18"/>
    </location>
</feature>
<feature type="region of interest" description="Disordered" evidence="3">
    <location>
        <begin position="81"/>
        <end position="120"/>
    </location>
</feature>
<evidence type="ECO:0000256" key="2">
    <source>
        <dbReference type="ARBA" id="ARBA00023026"/>
    </source>
</evidence>
<name>A0AAF0DKA0_9EURO</name>
<evidence type="ECO:0000256" key="4">
    <source>
        <dbReference type="SAM" id="SignalP"/>
    </source>
</evidence>
<proteinExistence type="predicted"/>
<protein>
    <recommendedName>
        <fullName evidence="5">LysM domain-containing protein</fullName>
    </recommendedName>
</protein>
<dbReference type="SMART" id="SM00257">
    <property type="entry name" value="LysM"/>
    <property type="match status" value="3"/>
</dbReference>
<evidence type="ECO:0000256" key="3">
    <source>
        <dbReference type="SAM" id="MobiDB-lite"/>
    </source>
</evidence>
<keyword evidence="7" id="KW-1185">Reference proteome</keyword>
<keyword evidence="4" id="KW-0732">Signal</keyword>
<evidence type="ECO:0000313" key="7">
    <source>
        <dbReference type="Proteomes" id="UP001219355"/>
    </source>
</evidence>
<gene>
    <name evidence="6" type="ORF">PRK78_004469</name>
</gene>
<dbReference type="PANTHER" id="PTHR34997:SF18">
    <property type="entry name" value="LYSM DOMAIN-CONTAINING PROTEIN"/>
    <property type="match status" value="1"/>
</dbReference>
<evidence type="ECO:0000313" key="6">
    <source>
        <dbReference type="EMBL" id="WEW59001.1"/>
    </source>
</evidence>
<dbReference type="GO" id="GO:0008061">
    <property type="term" value="F:chitin binding"/>
    <property type="evidence" value="ECO:0007669"/>
    <property type="project" value="UniProtKB-KW"/>
</dbReference>
<dbReference type="CDD" id="cd00118">
    <property type="entry name" value="LysM"/>
    <property type="match status" value="3"/>
</dbReference>
<feature type="domain" description="LysM" evidence="5">
    <location>
        <begin position="31"/>
        <end position="75"/>
    </location>
</feature>
<dbReference type="Gene3D" id="3.10.350.10">
    <property type="entry name" value="LysM domain"/>
    <property type="match status" value="3"/>
</dbReference>
<keyword evidence="1" id="KW-0147">Chitin-binding</keyword>
<accession>A0AAF0DKA0</accession>
<feature type="chain" id="PRO_5041902475" description="LysM domain-containing protein" evidence="4">
    <location>
        <begin position="19"/>
        <end position="254"/>
    </location>
</feature>
<evidence type="ECO:0000259" key="5">
    <source>
        <dbReference type="SMART" id="SM00257"/>
    </source>
</evidence>
<reference evidence="6" key="1">
    <citation type="submission" date="2023-03" db="EMBL/GenBank/DDBJ databases">
        <title>Emydomyces testavorans Genome Sequence.</title>
        <authorList>
            <person name="Hoyer L."/>
        </authorList>
    </citation>
    <scope>NUCLEOTIDE SEQUENCE</scope>
    <source>
        <strain evidence="6">16-2883</strain>
    </source>
</reference>
<dbReference type="AlphaFoldDB" id="A0AAF0DKA0"/>
<dbReference type="InterPro" id="IPR036779">
    <property type="entry name" value="LysM_dom_sf"/>
</dbReference>
<keyword evidence="2" id="KW-0843">Virulence</keyword>
<sequence length="254" mass="26940">MFPKYFIVLTLLSGLGFASVVRPRGVSCSFSTAANPGDTCESFSKTWGTTVDTFKSLNPGVNCPNLVAGQTYCAVGTVTTDAPTSSTAPMTTSKSAIPPTTSTQTTTVATPSGPPSPTQPGIAKDCDKFHLVSSGDTCITIETRYGISASQFMMWNPFINAACSNLWLDYYVCVHTPGATTVVPSPTPTPTGPQPQMPGIVENCKKFYLVKSGDSCYTIGMATGVSLSQLRMWNKNISPSCDNLWLGYYICVGV</sequence>
<dbReference type="InterPro" id="IPR052210">
    <property type="entry name" value="LysM1-like"/>
</dbReference>
<dbReference type="SUPFAM" id="SSF54106">
    <property type="entry name" value="LysM domain"/>
    <property type="match status" value="3"/>
</dbReference>
<evidence type="ECO:0000256" key="1">
    <source>
        <dbReference type="ARBA" id="ARBA00022669"/>
    </source>
</evidence>
<dbReference type="PANTHER" id="PTHR34997">
    <property type="entry name" value="AM15"/>
    <property type="match status" value="1"/>
</dbReference>
<feature type="domain" description="LysM" evidence="5">
    <location>
        <begin position="207"/>
        <end position="253"/>
    </location>
</feature>